<protein>
    <recommendedName>
        <fullName evidence="3">Galactosyltransferase C-terminal domain-containing protein</fullName>
    </recommendedName>
</protein>
<dbReference type="EMBL" id="MWQN01000001">
    <property type="protein sequence ID" value="OPC84228.1"/>
    <property type="molecule type" value="Genomic_DNA"/>
</dbReference>
<proteinExistence type="predicted"/>
<reference evidence="1 2" key="1">
    <citation type="submission" date="2017-03" db="EMBL/GenBank/DDBJ databases">
        <title>Draft genome sequence of Streptomyces scabrisporus NF3, endophyte isolated from Amphipterygium adstringens.</title>
        <authorList>
            <person name="Vazquez M."/>
            <person name="Ceapa C.D."/>
            <person name="Rodriguez Luna D."/>
            <person name="Sanchez Esquivel S."/>
        </authorList>
    </citation>
    <scope>NUCLEOTIDE SEQUENCE [LARGE SCALE GENOMIC DNA]</scope>
    <source>
        <strain evidence="1 2">NF3</strain>
    </source>
</reference>
<dbReference type="AlphaFoldDB" id="A0A1T3P558"/>
<accession>A0A1T3P558</accession>
<dbReference type="InterPro" id="IPR029044">
    <property type="entry name" value="Nucleotide-diphossugar_trans"/>
</dbReference>
<sequence>MSVAVVLPWRDTGPERARAHDLVTAHWERILPGARLVDIDTTHEPFCLAACRNAGVAWAERHHVDVVVLADADTLAEAEPVGAAVHAAARSHVVQLPYTEYRSLRGDGTAQYLAGVPLPDCNAFVVPGACSGVYITTPATWWAHGGQDERFRGWGFEDAAWHTAHTTLLGADPARHPGRVYSLTHPSAVKEGEQYTANAALCHRYHRAAADPDAMRALIAEAHTPEHA</sequence>
<keyword evidence="2" id="KW-1185">Reference proteome</keyword>
<dbReference type="Gene3D" id="3.90.550.10">
    <property type="entry name" value="Spore Coat Polysaccharide Biosynthesis Protein SpsA, Chain A"/>
    <property type="match status" value="1"/>
</dbReference>
<dbReference type="Proteomes" id="UP000190037">
    <property type="component" value="Unassembled WGS sequence"/>
</dbReference>
<name>A0A1T3P558_9ACTN</name>
<dbReference type="SUPFAM" id="SSF53448">
    <property type="entry name" value="Nucleotide-diphospho-sugar transferases"/>
    <property type="match status" value="1"/>
</dbReference>
<gene>
    <name evidence="1" type="ORF">B4N89_27805</name>
</gene>
<evidence type="ECO:0000313" key="2">
    <source>
        <dbReference type="Proteomes" id="UP000190037"/>
    </source>
</evidence>
<dbReference type="RefSeq" id="WP_078978522.1">
    <property type="nucleotide sequence ID" value="NZ_MWQN01000001.1"/>
</dbReference>
<dbReference type="STRING" id="159449.B4N89_27805"/>
<organism evidence="1 2">
    <name type="scientific">Embleya scabrispora</name>
    <dbReference type="NCBI Taxonomy" id="159449"/>
    <lineage>
        <taxon>Bacteria</taxon>
        <taxon>Bacillati</taxon>
        <taxon>Actinomycetota</taxon>
        <taxon>Actinomycetes</taxon>
        <taxon>Kitasatosporales</taxon>
        <taxon>Streptomycetaceae</taxon>
        <taxon>Embleya</taxon>
    </lineage>
</organism>
<comment type="caution">
    <text evidence="1">The sequence shown here is derived from an EMBL/GenBank/DDBJ whole genome shotgun (WGS) entry which is preliminary data.</text>
</comment>
<evidence type="ECO:0000313" key="1">
    <source>
        <dbReference type="EMBL" id="OPC84228.1"/>
    </source>
</evidence>
<dbReference type="OrthoDB" id="4120491at2"/>
<evidence type="ECO:0008006" key="3">
    <source>
        <dbReference type="Google" id="ProtNLM"/>
    </source>
</evidence>